<sequence length="55" mass="6119">MDIAVDKIEPSNKYSASALFPIYLAELRKINRSEVGALDGDSKLLLLYIPDGEQH</sequence>
<dbReference type="Proteomes" id="UP000184231">
    <property type="component" value="Unassembled WGS sequence"/>
</dbReference>
<gene>
    <name evidence="1" type="ORF">SAMN04487911_12530</name>
</gene>
<dbReference type="EMBL" id="FQYX01000025">
    <property type="protein sequence ID" value="SHJ56705.1"/>
    <property type="molecule type" value="Genomic_DNA"/>
</dbReference>
<evidence type="ECO:0000313" key="1">
    <source>
        <dbReference type="EMBL" id="SHJ56705.1"/>
    </source>
</evidence>
<keyword evidence="2" id="KW-1185">Reference proteome</keyword>
<evidence type="ECO:0000313" key="2">
    <source>
        <dbReference type="Proteomes" id="UP000184231"/>
    </source>
</evidence>
<reference evidence="1 2" key="1">
    <citation type="submission" date="2016-11" db="EMBL/GenBank/DDBJ databases">
        <authorList>
            <person name="Jaros S."/>
            <person name="Januszkiewicz K."/>
            <person name="Wedrychowicz H."/>
        </authorList>
    </citation>
    <scope>NUCLEOTIDE SEQUENCE [LARGE SCALE GENOMIC DNA]</scope>
    <source>
        <strain evidence="1 2">CGMCC 1.8863</strain>
    </source>
</reference>
<name>A0A1M6KCP3_9FLAO</name>
<proteinExistence type="predicted"/>
<protein>
    <submittedName>
        <fullName evidence="1">Uncharacterized protein</fullName>
    </submittedName>
</protein>
<dbReference type="AlphaFoldDB" id="A0A1M6KCP3"/>
<accession>A0A1M6KCP3</accession>
<organism evidence="1 2">
    <name type="scientific">Arenibacter nanhaiticus</name>
    <dbReference type="NCBI Taxonomy" id="558155"/>
    <lineage>
        <taxon>Bacteria</taxon>
        <taxon>Pseudomonadati</taxon>
        <taxon>Bacteroidota</taxon>
        <taxon>Flavobacteriia</taxon>
        <taxon>Flavobacteriales</taxon>
        <taxon>Flavobacteriaceae</taxon>
        <taxon>Arenibacter</taxon>
    </lineage>
</organism>